<dbReference type="InterPro" id="IPR036220">
    <property type="entry name" value="UDP-Glc/GDP-Man_DH_C_sf"/>
</dbReference>
<evidence type="ECO:0000256" key="5">
    <source>
        <dbReference type="ARBA" id="ARBA00023027"/>
    </source>
</evidence>
<protein>
    <recommendedName>
        <fullName evidence="3 7">UDP-glucose 6-dehydrogenase</fullName>
        <ecNumber evidence="3 7">1.1.1.22</ecNumber>
    </recommendedName>
</protein>
<dbReference type="Pfam" id="PF03721">
    <property type="entry name" value="UDPG_MGDP_dh_N"/>
    <property type="match status" value="1"/>
</dbReference>
<dbReference type="Gene3D" id="1.20.5.100">
    <property type="entry name" value="Cytochrome c1, transmembrane anchor, C-terminal"/>
    <property type="match status" value="1"/>
</dbReference>
<evidence type="ECO:0000256" key="1">
    <source>
        <dbReference type="ARBA" id="ARBA00004701"/>
    </source>
</evidence>
<feature type="active site" description="Nucleophile" evidence="8">
    <location>
        <position position="284"/>
    </location>
</feature>
<comment type="similarity">
    <text evidence="2 7">Belongs to the UDP-glucose/GDP-mannose dehydrogenase family.</text>
</comment>
<accession>A0A8J3VEW9</accession>
<feature type="binding site" evidence="10">
    <location>
        <position position="86"/>
    </location>
    <ligand>
        <name>NAD(+)</name>
        <dbReference type="ChEBI" id="CHEBI:57540"/>
    </ligand>
</feature>
<dbReference type="RefSeq" id="WP_203907870.1">
    <property type="nucleotide sequence ID" value="NZ_BONY01000010.1"/>
</dbReference>
<dbReference type="EC" id="1.1.1.22" evidence="3 7"/>
<dbReference type="UniPathway" id="UPA00038">
    <property type="reaction ID" value="UER00491"/>
</dbReference>
<dbReference type="Proteomes" id="UP000612899">
    <property type="component" value="Unassembled WGS sequence"/>
</dbReference>
<dbReference type="GO" id="GO:0003979">
    <property type="term" value="F:UDP-glucose 6-dehydrogenase activity"/>
    <property type="evidence" value="ECO:0007669"/>
    <property type="project" value="UniProtKB-EC"/>
</dbReference>
<dbReference type="InterPro" id="IPR014026">
    <property type="entry name" value="UDP-Glc/GDP-Man_DH_dimer"/>
</dbReference>
<feature type="binding site" evidence="10">
    <location>
        <position position="122"/>
    </location>
    <ligand>
        <name>NAD(+)</name>
        <dbReference type="ChEBI" id="CHEBI:57540"/>
    </ligand>
</feature>
<dbReference type="InterPro" id="IPR017476">
    <property type="entry name" value="UDP-Glc/GDP-Man"/>
</dbReference>
<feature type="domain" description="UDP-glucose/GDP-mannose dehydrogenase C-terminal" evidence="11">
    <location>
        <begin position="337"/>
        <end position="440"/>
    </location>
</feature>
<name>A0A8J3VEW9_9ACTN</name>
<dbReference type="AlphaFoldDB" id="A0A8J3VEW9"/>
<dbReference type="InterPro" id="IPR001732">
    <property type="entry name" value="UDP-Glc/GDP-Man_DH_N"/>
</dbReference>
<feature type="binding site" evidence="9">
    <location>
        <position position="344"/>
    </location>
    <ligand>
        <name>substrate</name>
    </ligand>
</feature>
<evidence type="ECO:0000313" key="12">
    <source>
        <dbReference type="EMBL" id="GIH03970.1"/>
    </source>
</evidence>
<evidence type="ECO:0000256" key="10">
    <source>
        <dbReference type="PIRSR" id="PIRSR500134-3"/>
    </source>
</evidence>
<dbReference type="SUPFAM" id="SSF52413">
    <property type="entry name" value="UDP-glucose/GDP-mannose dehydrogenase C-terminal domain"/>
    <property type="match status" value="1"/>
</dbReference>
<sequence>MAQKICIVGTGYVGLTTGICLAFLGHEVTCVDVDQAKISALHAGDVPIYEPHLRELMALAAENLSFTTSYADGVADADVVFIAVNTPTAADGSPDLRYLRAAAQSIGETLGDRFTVVVNKSTVPIGSGNWVGAIVRDFFEATHPGTPGNFQLASNPEFLREGTAIGDTLYADRVVVGSDDPRALEVLSNVYRPILDQTFTPPAFLPRPENFGVVPLVSTDLASAELIKYAANSFLALKISYINEIAQLAERVGADIAQVALGTGLDTRIGRRFLGAGIGWGGSCFGKDTAALITTAREYKLDMPIVAAARETNQRQRELVVEKLLEELRIIKGCTIGILGLAFKPDTDDLRDAPAIDIAQRLISRGARVRLHDPVAMGRLAREFPELADCLRDEPAEVVTGADAVVLATEWAQYRQLDWKALAPLMRSPILLDGRHTLDRQRLTAAGFRYIAVAAWNPPR</sequence>
<feature type="binding site" evidence="10">
    <location>
        <position position="37"/>
    </location>
    <ligand>
        <name>NAD(+)</name>
        <dbReference type="ChEBI" id="CHEBI:57540"/>
    </ligand>
</feature>
<evidence type="ECO:0000313" key="13">
    <source>
        <dbReference type="Proteomes" id="UP000612899"/>
    </source>
</evidence>
<evidence type="ECO:0000256" key="4">
    <source>
        <dbReference type="ARBA" id="ARBA00023002"/>
    </source>
</evidence>
<organism evidence="12 13">
    <name type="scientific">Rhizocola hellebori</name>
    <dbReference type="NCBI Taxonomy" id="1392758"/>
    <lineage>
        <taxon>Bacteria</taxon>
        <taxon>Bacillati</taxon>
        <taxon>Actinomycetota</taxon>
        <taxon>Actinomycetes</taxon>
        <taxon>Micromonosporales</taxon>
        <taxon>Micromonosporaceae</taxon>
        <taxon>Rhizocola</taxon>
    </lineage>
</organism>
<dbReference type="SMART" id="SM00984">
    <property type="entry name" value="UDPG_MGDP_dh_C"/>
    <property type="match status" value="1"/>
</dbReference>
<proteinExistence type="inferred from homology"/>
<feature type="binding site" evidence="10">
    <location>
        <position position="287"/>
    </location>
    <ligand>
        <name>NAD(+)</name>
        <dbReference type="ChEBI" id="CHEBI:57540"/>
    </ligand>
</feature>
<dbReference type="Gene3D" id="3.40.50.720">
    <property type="entry name" value="NAD(P)-binding Rossmann-like Domain"/>
    <property type="match status" value="2"/>
</dbReference>
<dbReference type="PIRSF" id="PIRSF500134">
    <property type="entry name" value="UDPglc_DH_bac"/>
    <property type="match status" value="1"/>
</dbReference>
<evidence type="ECO:0000256" key="6">
    <source>
        <dbReference type="ARBA" id="ARBA00047473"/>
    </source>
</evidence>
<dbReference type="GO" id="GO:0006065">
    <property type="term" value="P:UDP-glucuronate biosynthetic process"/>
    <property type="evidence" value="ECO:0007669"/>
    <property type="project" value="UniProtKB-UniPathway"/>
</dbReference>
<feature type="binding site" evidence="9">
    <location>
        <begin position="158"/>
        <end position="161"/>
    </location>
    <ligand>
        <name>substrate</name>
    </ligand>
</feature>
<evidence type="ECO:0000256" key="9">
    <source>
        <dbReference type="PIRSR" id="PIRSR500134-2"/>
    </source>
</evidence>
<reference evidence="12" key="1">
    <citation type="submission" date="2021-01" db="EMBL/GenBank/DDBJ databases">
        <title>Whole genome shotgun sequence of Rhizocola hellebori NBRC 109834.</title>
        <authorList>
            <person name="Komaki H."/>
            <person name="Tamura T."/>
        </authorList>
    </citation>
    <scope>NUCLEOTIDE SEQUENCE</scope>
    <source>
        <strain evidence="12">NBRC 109834</strain>
    </source>
</reference>
<evidence type="ECO:0000256" key="2">
    <source>
        <dbReference type="ARBA" id="ARBA00006601"/>
    </source>
</evidence>
<dbReference type="Pfam" id="PF00984">
    <property type="entry name" value="UDPG_MGDP_dh"/>
    <property type="match status" value="1"/>
</dbReference>
<dbReference type="Pfam" id="PF03720">
    <property type="entry name" value="UDPG_MGDP_dh_C"/>
    <property type="match status" value="1"/>
</dbReference>
<dbReference type="SUPFAM" id="SSF48179">
    <property type="entry name" value="6-phosphogluconate dehydrogenase C-terminal domain-like"/>
    <property type="match status" value="1"/>
</dbReference>
<feature type="binding site" evidence="9">
    <location>
        <begin position="273"/>
        <end position="277"/>
    </location>
    <ligand>
        <name>substrate</name>
    </ligand>
</feature>
<keyword evidence="13" id="KW-1185">Reference proteome</keyword>
<dbReference type="PANTHER" id="PTHR43750">
    <property type="entry name" value="UDP-GLUCOSE 6-DEHYDROGENASE TUAD"/>
    <property type="match status" value="1"/>
</dbReference>
<feature type="binding site" evidence="9">
    <location>
        <position position="281"/>
    </location>
    <ligand>
        <name>substrate</name>
    </ligand>
</feature>
<evidence type="ECO:0000256" key="7">
    <source>
        <dbReference type="PIRNR" id="PIRNR000124"/>
    </source>
</evidence>
<evidence type="ECO:0000259" key="11">
    <source>
        <dbReference type="SMART" id="SM00984"/>
    </source>
</evidence>
<feature type="binding site" evidence="9">
    <location>
        <position position="228"/>
    </location>
    <ligand>
        <name>substrate</name>
    </ligand>
</feature>
<comment type="catalytic activity">
    <reaction evidence="6 7">
        <text>UDP-alpha-D-glucose + 2 NAD(+) + H2O = UDP-alpha-D-glucuronate + 2 NADH + 3 H(+)</text>
        <dbReference type="Rhea" id="RHEA:23596"/>
        <dbReference type="ChEBI" id="CHEBI:15377"/>
        <dbReference type="ChEBI" id="CHEBI:15378"/>
        <dbReference type="ChEBI" id="CHEBI:57540"/>
        <dbReference type="ChEBI" id="CHEBI:57945"/>
        <dbReference type="ChEBI" id="CHEBI:58052"/>
        <dbReference type="ChEBI" id="CHEBI:58885"/>
        <dbReference type="EC" id="1.1.1.22"/>
    </reaction>
</comment>
<dbReference type="EMBL" id="BONY01000010">
    <property type="protein sequence ID" value="GIH03970.1"/>
    <property type="molecule type" value="Genomic_DNA"/>
</dbReference>
<feature type="binding site" evidence="10">
    <location>
        <position position="161"/>
    </location>
    <ligand>
        <name>NAD(+)</name>
        <dbReference type="ChEBI" id="CHEBI:57540"/>
    </ligand>
</feature>
<dbReference type="PANTHER" id="PTHR43750:SF3">
    <property type="entry name" value="UDP-GLUCOSE 6-DEHYDROGENASE TUAD"/>
    <property type="match status" value="1"/>
</dbReference>
<dbReference type="GO" id="GO:0051287">
    <property type="term" value="F:NAD binding"/>
    <property type="evidence" value="ECO:0007669"/>
    <property type="project" value="InterPro"/>
</dbReference>
<comment type="pathway">
    <text evidence="1">Nucleotide-sugar biosynthesis; UDP-alpha-D-glucuronate biosynthesis; UDP-alpha-D-glucuronate from UDP-alpha-D-glucose: step 1/1.</text>
</comment>
<dbReference type="GO" id="GO:0000271">
    <property type="term" value="P:polysaccharide biosynthetic process"/>
    <property type="evidence" value="ECO:0007669"/>
    <property type="project" value="InterPro"/>
</dbReference>
<evidence type="ECO:0000256" key="3">
    <source>
        <dbReference type="ARBA" id="ARBA00012954"/>
    </source>
</evidence>
<dbReference type="InterPro" id="IPR014027">
    <property type="entry name" value="UDP-Glc/GDP-Man_DH_C"/>
</dbReference>
<dbReference type="SUPFAM" id="SSF51735">
    <property type="entry name" value="NAD(P)-binding Rossmann-fold domains"/>
    <property type="match status" value="1"/>
</dbReference>
<keyword evidence="4 7" id="KW-0560">Oxidoreductase</keyword>
<keyword evidence="5 7" id="KW-0520">NAD</keyword>
<gene>
    <name evidence="12" type="ORF">Rhe02_20370</name>
</gene>
<feature type="binding site" evidence="10">
    <location>
        <position position="351"/>
    </location>
    <ligand>
        <name>NAD(+)</name>
        <dbReference type="ChEBI" id="CHEBI:57540"/>
    </ligand>
</feature>
<evidence type="ECO:0000256" key="8">
    <source>
        <dbReference type="PIRSR" id="PIRSR500134-1"/>
    </source>
</evidence>
<dbReference type="InterPro" id="IPR036291">
    <property type="entry name" value="NAD(P)-bd_dom_sf"/>
</dbReference>
<comment type="caution">
    <text evidence="12">The sequence shown here is derived from an EMBL/GenBank/DDBJ whole genome shotgun (WGS) entry which is preliminary data.</text>
</comment>
<dbReference type="InterPro" id="IPR028357">
    <property type="entry name" value="UDPglc_DH_bac"/>
</dbReference>
<dbReference type="InterPro" id="IPR008927">
    <property type="entry name" value="6-PGluconate_DH-like_C_sf"/>
</dbReference>
<feature type="binding site" evidence="10">
    <location>
        <position position="32"/>
    </location>
    <ligand>
        <name>NAD(+)</name>
        <dbReference type="ChEBI" id="CHEBI:57540"/>
    </ligand>
</feature>
<dbReference type="NCBIfam" id="TIGR03026">
    <property type="entry name" value="NDP-sugDHase"/>
    <property type="match status" value="1"/>
</dbReference>
<dbReference type="PIRSF" id="PIRSF000124">
    <property type="entry name" value="UDPglc_GDPman_dh"/>
    <property type="match status" value="1"/>
</dbReference>